<name>A0A127JQ70_9BURK</name>
<dbReference type="RefSeq" id="WP_061496174.1">
    <property type="nucleotide sequence ID" value="NZ_CP010951.1"/>
</dbReference>
<gene>
    <name evidence="1" type="ORF">UC35_03345</name>
</gene>
<dbReference type="OrthoDB" id="6752590at2"/>
<keyword evidence="2" id="KW-1185">Reference proteome</keyword>
<dbReference type="Proteomes" id="UP000070433">
    <property type="component" value="Chromosome"/>
</dbReference>
<evidence type="ECO:0000313" key="1">
    <source>
        <dbReference type="EMBL" id="AMO22089.1"/>
    </source>
</evidence>
<sequence length="527" mass="58521">MRIGFASVYAWRPHVEHLMFLAGLARQAGHETVFLACDADLPACYTRELRDVRPDWMECLFCRVGGVRSFTASGVSSIGALDSADSRPEPAQALEWAASSASTLGRFESAEDYRSAEFAALRGRLAPSVQRAYSAARQWIARERLDAVCVFNGRMDATRAIFEAARDSGKRVISLERSWFGDGLQLLPDENCLGLRSVHALVDEWSFRPLTRAQALHAAGRVAARLTRTNTTEWRAYNTQAARAAWPVEGGRRKLLLLPGSLNEIWGDPGWESAWRDPTDAYDAIMERLGLSPQDLVLRCHPNWGERIGKNDGRLPERHYTDWARARGIHVIASADSTSTMDLIAHCDAIVVASGSAALEAAAMGKQVIATAPSIYQEAGFRTDASDPARLQELVLQVELPAQQQAAAQRRARRLALRFCYAMSRRLPQYAQQVRALSSSAYRYAPGADPQRFLELVRTGQLKADDASFADSEAAEDEVLVQMERGEWRALVAPPAADADDPSVRVNRRWLLRPIDYIREKMPVGDR</sequence>
<reference evidence="1 2" key="1">
    <citation type="journal article" date="2014" name="Int. J. Syst. Evol. Microbiol.">
        <title>Ramlibacter solisilvae sp. nov., isolated from forest soil, and emended description of the genus Ramlibacter.</title>
        <authorList>
            <person name="Lee H.J."/>
            <person name="Lee S.H."/>
            <person name="Lee S.S."/>
            <person name="Lee J.S."/>
            <person name="Kim Y."/>
            <person name="Kim S.C."/>
            <person name="Jeon C.O."/>
        </authorList>
    </citation>
    <scope>NUCLEOTIDE SEQUENCE [LARGE SCALE GENOMIC DNA]</scope>
    <source>
        <strain evidence="1 2">5-10</strain>
    </source>
</reference>
<proteinExistence type="predicted"/>
<dbReference type="AlphaFoldDB" id="A0A127JQ70"/>
<evidence type="ECO:0008006" key="3">
    <source>
        <dbReference type="Google" id="ProtNLM"/>
    </source>
</evidence>
<accession>A0A127JQ70</accession>
<dbReference type="EMBL" id="CP010951">
    <property type="protein sequence ID" value="AMO22089.1"/>
    <property type="molecule type" value="Genomic_DNA"/>
</dbReference>
<dbReference type="SUPFAM" id="SSF53756">
    <property type="entry name" value="UDP-Glycosyltransferase/glycogen phosphorylase"/>
    <property type="match status" value="1"/>
</dbReference>
<protein>
    <recommendedName>
        <fullName evidence="3">Capsule polysaccharide biosynthesis protein</fullName>
    </recommendedName>
</protein>
<evidence type="ECO:0000313" key="2">
    <source>
        <dbReference type="Proteomes" id="UP000070433"/>
    </source>
</evidence>
<organism evidence="1 2">
    <name type="scientific">Ramlibacter tataouinensis</name>
    <dbReference type="NCBI Taxonomy" id="94132"/>
    <lineage>
        <taxon>Bacteria</taxon>
        <taxon>Pseudomonadati</taxon>
        <taxon>Pseudomonadota</taxon>
        <taxon>Betaproteobacteria</taxon>
        <taxon>Burkholderiales</taxon>
        <taxon>Comamonadaceae</taxon>
        <taxon>Ramlibacter</taxon>
    </lineage>
</organism>